<dbReference type="Proteomes" id="UP000625711">
    <property type="component" value="Unassembled WGS sequence"/>
</dbReference>
<feature type="region of interest" description="Disordered" evidence="1">
    <location>
        <begin position="111"/>
        <end position="135"/>
    </location>
</feature>
<feature type="region of interest" description="Disordered" evidence="1">
    <location>
        <begin position="192"/>
        <end position="225"/>
    </location>
</feature>
<sequence>MNTILAVPNINQKNFFNAIMDIKSNITTETDTSKKMRKAISIHRDRSDMKPGNSELSGQRKRTYPLPVTSQSQNTPNVFERLYNGRHKPTEVKVESVRKQYEERRKSMLNRRESITNPPSYKKHEFNEPPKKKICQRSSTFATDPNGSVFERLYAQRKQLNHKRLTDHEKRTLYLAMQKEEIKRAQVEWIKKKKRKSNDSHMDKTSCKPLNTTGETSSSHHDTSLDSLKYTTNIDSCVKLKKQSLNDDIIHMIDMLRNIRIELNKPHLKRQNYMLEYC</sequence>
<proteinExistence type="predicted"/>
<accession>A0A834HQ99</accession>
<dbReference type="OrthoDB" id="10671179at2759"/>
<protein>
    <submittedName>
        <fullName evidence="2">Uncharacterized protein</fullName>
    </submittedName>
</protein>
<evidence type="ECO:0000256" key="1">
    <source>
        <dbReference type="SAM" id="MobiDB-lite"/>
    </source>
</evidence>
<reference evidence="2" key="1">
    <citation type="submission" date="2020-08" db="EMBL/GenBank/DDBJ databases">
        <title>Genome sequencing and assembly of the red palm weevil Rhynchophorus ferrugineus.</title>
        <authorList>
            <person name="Dias G.B."/>
            <person name="Bergman C.M."/>
            <person name="Manee M."/>
        </authorList>
    </citation>
    <scope>NUCLEOTIDE SEQUENCE</scope>
    <source>
        <strain evidence="2">AA-2017</strain>
        <tissue evidence="2">Whole larva</tissue>
    </source>
</reference>
<evidence type="ECO:0000313" key="3">
    <source>
        <dbReference type="Proteomes" id="UP000625711"/>
    </source>
</evidence>
<evidence type="ECO:0000313" key="2">
    <source>
        <dbReference type="EMBL" id="KAF7266687.1"/>
    </source>
</evidence>
<keyword evidence="3" id="KW-1185">Reference proteome</keyword>
<gene>
    <name evidence="2" type="ORF">GWI33_020019</name>
</gene>
<feature type="compositionally biased region" description="Basic and acidic residues" evidence="1">
    <location>
        <begin position="122"/>
        <end position="131"/>
    </location>
</feature>
<comment type="caution">
    <text evidence="2">The sequence shown here is derived from an EMBL/GenBank/DDBJ whole genome shotgun (WGS) entry which is preliminary data.</text>
</comment>
<feature type="compositionally biased region" description="Basic and acidic residues" evidence="1">
    <location>
        <begin position="197"/>
        <end position="206"/>
    </location>
</feature>
<dbReference type="AlphaFoldDB" id="A0A834HQ99"/>
<dbReference type="EMBL" id="JAACXV010014518">
    <property type="protein sequence ID" value="KAF7266687.1"/>
    <property type="molecule type" value="Genomic_DNA"/>
</dbReference>
<feature type="region of interest" description="Disordered" evidence="1">
    <location>
        <begin position="40"/>
        <end position="73"/>
    </location>
</feature>
<name>A0A834HQ99_RHYFE</name>
<organism evidence="2 3">
    <name type="scientific">Rhynchophorus ferrugineus</name>
    <name type="common">Red palm weevil</name>
    <name type="synonym">Curculio ferrugineus</name>
    <dbReference type="NCBI Taxonomy" id="354439"/>
    <lineage>
        <taxon>Eukaryota</taxon>
        <taxon>Metazoa</taxon>
        <taxon>Ecdysozoa</taxon>
        <taxon>Arthropoda</taxon>
        <taxon>Hexapoda</taxon>
        <taxon>Insecta</taxon>
        <taxon>Pterygota</taxon>
        <taxon>Neoptera</taxon>
        <taxon>Endopterygota</taxon>
        <taxon>Coleoptera</taxon>
        <taxon>Polyphaga</taxon>
        <taxon>Cucujiformia</taxon>
        <taxon>Curculionidae</taxon>
        <taxon>Dryophthorinae</taxon>
        <taxon>Rhynchophorus</taxon>
    </lineage>
</organism>